<accession>A0A556TQH7</accession>
<gene>
    <name evidence="1" type="ORF">Baya_2759</name>
</gene>
<keyword evidence="2" id="KW-1185">Reference proteome</keyword>
<proteinExistence type="predicted"/>
<name>A0A556TQH7_BAGYA</name>
<comment type="caution">
    <text evidence="1">The sequence shown here is derived from an EMBL/GenBank/DDBJ whole genome shotgun (WGS) entry which is preliminary data.</text>
</comment>
<dbReference type="EMBL" id="VCAZ01000011">
    <property type="protein sequence ID" value="TSK38343.1"/>
    <property type="molecule type" value="Genomic_DNA"/>
</dbReference>
<reference evidence="1 2" key="1">
    <citation type="journal article" date="2019" name="Genome Biol. Evol.">
        <title>Whole-Genome Sequencing of the Giant Devil Catfish, Bagarius yarrelli.</title>
        <authorList>
            <person name="Jiang W."/>
            <person name="Lv Y."/>
            <person name="Cheng L."/>
            <person name="Yang K."/>
            <person name="Chao B."/>
            <person name="Wang X."/>
            <person name="Li Y."/>
            <person name="Pan X."/>
            <person name="You X."/>
            <person name="Zhang Y."/>
            <person name="Yang J."/>
            <person name="Li J."/>
            <person name="Zhang X."/>
            <person name="Liu S."/>
            <person name="Sun C."/>
            <person name="Yang J."/>
            <person name="Shi Q."/>
        </authorList>
    </citation>
    <scope>NUCLEOTIDE SEQUENCE [LARGE SCALE GENOMIC DNA]</scope>
    <source>
        <strain evidence="1">JWS20170419001</strain>
        <tissue evidence="1">Muscle</tissue>
    </source>
</reference>
<evidence type="ECO:0000313" key="1">
    <source>
        <dbReference type="EMBL" id="TSK38343.1"/>
    </source>
</evidence>
<evidence type="ECO:0000313" key="2">
    <source>
        <dbReference type="Proteomes" id="UP000319801"/>
    </source>
</evidence>
<organism evidence="1 2">
    <name type="scientific">Bagarius yarrelli</name>
    <name type="common">Goonch</name>
    <name type="synonym">Bagrus yarrelli</name>
    <dbReference type="NCBI Taxonomy" id="175774"/>
    <lineage>
        <taxon>Eukaryota</taxon>
        <taxon>Metazoa</taxon>
        <taxon>Chordata</taxon>
        <taxon>Craniata</taxon>
        <taxon>Vertebrata</taxon>
        <taxon>Euteleostomi</taxon>
        <taxon>Actinopterygii</taxon>
        <taxon>Neopterygii</taxon>
        <taxon>Teleostei</taxon>
        <taxon>Ostariophysi</taxon>
        <taxon>Siluriformes</taxon>
        <taxon>Sisoridae</taxon>
        <taxon>Sisorinae</taxon>
        <taxon>Bagarius</taxon>
    </lineage>
</organism>
<protein>
    <submittedName>
        <fullName evidence="1">Uncharacterized protein</fullName>
    </submittedName>
</protein>
<dbReference type="AlphaFoldDB" id="A0A556TQH7"/>
<sequence length="101" mass="11585">MKAVRIVAGLKWRDKKSHCGTLEREAGASRGRRTRIKRIRGERGWRRELTDADARRREGVCGGCRGEGEAEAAVAAVVIIKTKWFTAAWDIWSKKYMRVFH</sequence>
<dbReference type="Proteomes" id="UP000319801">
    <property type="component" value="Unassembled WGS sequence"/>
</dbReference>